<dbReference type="OrthoDB" id="197400at2759"/>
<reference evidence="2 3" key="1">
    <citation type="submission" date="2019-05" db="EMBL/GenBank/DDBJ databases">
        <title>Mikania micrantha, genome provides insights into the molecular mechanism of rapid growth.</title>
        <authorList>
            <person name="Liu B."/>
        </authorList>
    </citation>
    <scope>NUCLEOTIDE SEQUENCE [LARGE SCALE GENOMIC DNA]</scope>
    <source>
        <strain evidence="2">NLD-2019</strain>
        <tissue evidence="2">Leaf</tissue>
    </source>
</reference>
<accession>A0A5N6MWI2</accession>
<gene>
    <name evidence="2" type="ORF">E3N88_27067</name>
</gene>
<dbReference type="InterPro" id="IPR040424">
    <property type="entry name" value="Smn1"/>
</dbReference>
<keyword evidence="3" id="KW-1185">Reference proteome</keyword>
<dbReference type="EMBL" id="SZYD01000014">
    <property type="protein sequence ID" value="KAD4178476.1"/>
    <property type="molecule type" value="Genomic_DNA"/>
</dbReference>
<proteinExistence type="predicted"/>
<dbReference type="PANTHER" id="PTHR39267:SF1">
    <property type="entry name" value="SURVIVAL MOTOR NEURON PROTEIN"/>
    <property type="match status" value="1"/>
</dbReference>
<comment type="caution">
    <text evidence="2">The sequence shown here is derived from an EMBL/GenBank/DDBJ whole genome shotgun (WGS) entry which is preliminary data.</text>
</comment>
<organism evidence="2 3">
    <name type="scientific">Mikania micrantha</name>
    <name type="common">bitter vine</name>
    <dbReference type="NCBI Taxonomy" id="192012"/>
    <lineage>
        <taxon>Eukaryota</taxon>
        <taxon>Viridiplantae</taxon>
        <taxon>Streptophyta</taxon>
        <taxon>Embryophyta</taxon>
        <taxon>Tracheophyta</taxon>
        <taxon>Spermatophyta</taxon>
        <taxon>Magnoliopsida</taxon>
        <taxon>eudicotyledons</taxon>
        <taxon>Gunneridae</taxon>
        <taxon>Pentapetalae</taxon>
        <taxon>asterids</taxon>
        <taxon>campanulids</taxon>
        <taxon>Asterales</taxon>
        <taxon>Asteraceae</taxon>
        <taxon>Asteroideae</taxon>
        <taxon>Heliantheae alliance</taxon>
        <taxon>Eupatorieae</taxon>
        <taxon>Mikania</taxon>
    </lineage>
</organism>
<dbReference type="AlphaFoldDB" id="A0A5N6MWI2"/>
<dbReference type="Pfam" id="PF20636">
    <property type="entry name" value="SMN_G2-BD"/>
    <property type="match status" value="1"/>
</dbReference>
<evidence type="ECO:0000313" key="2">
    <source>
        <dbReference type="EMBL" id="KAD4178476.1"/>
    </source>
</evidence>
<name>A0A5N6MWI2_9ASTR</name>
<dbReference type="PANTHER" id="PTHR39267">
    <property type="entry name" value="SURVIVAL MOTOR NEURON-LIKE PROTEIN 1"/>
    <property type="match status" value="1"/>
</dbReference>
<dbReference type="InterPro" id="IPR049481">
    <property type="entry name" value="SMN_G2-BD"/>
</dbReference>
<dbReference type="Proteomes" id="UP000326396">
    <property type="component" value="Linkage Group LG4"/>
</dbReference>
<protein>
    <recommendedName>
        <fullName evidence="1">Survival Motor Neuron Gemin2-binding domain-containing protein</fullName>
    </recommendedName>
</protein>
<feature type="domain" description="Survival Motor Neuron Gemin2-binding" evidence="1">
    <location>
        <begin position="40"/>
        <end position="65"/>
    </location>
</feature>
<sequence length="299" mass="32967">MSNLEIERAFLNTSSLQFPCIYSQANANANAAHLQKTMAKNGVLWDDSALVKALDDAISKYKVMHDKEGDNGSLKEERITKDTEEGVQNIFSESNEAKSAYMETNNITVTEKCTSEVVEQHEGLSNGDQIQDLDCSNVNAESAEHYNLLLGQYNAVEEQRQKLLEQLYQYGNWDPQSYGYGYSAGYDSQYHTVSAPQTSGPPMCSCRPYVCPYSTSLAKNGSSVSVEDDGFIKAAMGAVDKAIHSFDKQTSGIPDVDKDGKKEQVVTTSHTDLSVVLNAWFSAGFYTGKYLSEQNSSKK</sequence>
<evidence type="ECO:0000313" key="3">
    <source>
        <dbReference type="Proteomes" id="UP000326396"/>
    </source>
</evidence>
<evidence type="ECO:0000259" key="1">
    <source>
        <dbReference type="Pfam" id="PF20636"/>
    </source>
</evidence>
<dbReference type="CDD" id="cd22851">
    <property type="entry name" value="SMN_N"/>
    <property type="match status" value="1"/>
</dbReference>